<dbReference type="AlphaFoldDB" id="A0A5S6QVE1"/>
<dbReference type="Proteomes" id="UP000046395">
    <property type="component" value="Unassembled WGS sequence"/>
</dbReference>
<proteinExistence type="predicted"/>
<accession>A0A5S6QVE1</accession>
<evidence type="ECO:0000313" key="1">
    <source>
        <dbReference type="Proteomes" id="UP000046395"/>
    </source>
</evidence>
<dbReference type="WBParaSite" id="TMUE_0000001704.1">
    <property type="protein sequence ID" value="TMUE_0000001704.1"/>
    <property type="gene ID" value="WBGene00297585"/>
</dbReference>
<dbReference type="WBParaSite" id="TMUE_3000011104.1">
    <property type="protein sequence ID" value="TMUE_3000011104.1"/>
    <property type="gene ID" value="WBGene00301148"/>
</dbReference>
<keyword evidence="1" id="KW-1185">Reference proteome</keyword>
<evidence type="ECO:0000313" key="3">
    <source>
        <dbReference type="WBParaSite" id="TMUE_3000011104.1"/>
    </source>
</evidence>
<name>A0A5S6QVE1_TRIMR</name>
<sequence>MSDIAISLFDFWKRTYKRLAKISDTNLQTAIVCLEFGIRRVFPTKAAPGQTQISSRTYAFVSDKIRHQSNLARTLIRKDAAQHPQPHS</sequence>
<reference evidence="1" key="1">
    <citation type="submission" date="2014-03" db="EMBL/GenBank/DDBJ databases">
        <title>The whipworm genome and dual-species transcriptomics of an intimate host-pathogen interaction.</title>
        <authorList>
            <person name="Foth B.J."/>
            <person name="Tsai I.J."/>
            <person name="Reid A.J."/>
            <person name="Bancroft A.J."/>
            <person name="Nichol S."/>
            <person name="Tracey A."/>
            <person name="Holroyd N."/>
            <person name="Cotton J.A."/>
            <person name="Stanley E.J."/>
            <person name="Zarowiecki M."/>
            <person name="Liu J.Z."/>
            <person name="Huckvale T."/>
            <person name="Cooper P.J."/>
            <person name="Grencis R.K."/>
            <person name="Berriman M."/>
        </authorList>
    </citation>
    <scope>NUCLEOTIDE SEQUENCE [LARGE SCALE GENOMIC DNA]</scope>
    <source>
        <strain evidence="1">Edinburgh</strain>
    </source>
</reference>
<reference evidence="2 3" key="2">
    <citation type="submission" date="2019-12" db="UniProtKB">
        <authorList>
            <consortium name="WormBaseParasite"/>
        </authorList>
    </citation>
    <scope>IDENTIFICATION</scope>
</reference>
<evidence type="ECO:0000313" key="2">
    <source>
        <dbReference type="WBParaSite" id="TMUE_0000001704.1"/>
    </source>
</evidence>
<organism evidence="1 3">
    <name type="scientific">Trichuris muris</name>
    <name type="common">Mouse whipworm</name>
    <dbReference type="NCBI Taxonomy" id="70415"/>
    <lineage>
        <taxon>Eukaryota</taxon>
        <taxon>Metazoa</taxon>
        <taxon>Ecdysozoa</taxon>
        <taxon>Nematoda</taxon>
        <taxon>Enoplea</taxon>
        <taxon>Dorylaimia</taxon>
        <taxon>Trichinellida</taxon>
        <taxon>Trichuridae</taxon>
        <taxon>Trichuris</taxon>
    </lineage>
</organism>
<protein>
    <submittedName>
        <fullName evidence="2 3">Uncharacterized protein</fullName>
    </submittedName>
</protein>